<dbReference type="SUPFAM" id="SSF53335">
    <property type="entry name" value="S-adenosyl-L-methionine-dependent methyltransferases"/>
    <property type="match status" value="1"/>
</dbReference>
<feature type="compositionally biased region" description="Acidic residues" evidence="2">
    <location>
        <begin position="15"/>
        <end position="28"/>
    </location>
</feature>
<dbReference type="PANTHER" id="PTHR43591">
    <property type="entry name" value="METHYLTRANSFERASE"/>
    <property type="match status" value="1"/>
</dbReference>
<dbReference type="EMBL" id="SDAQ01000013">
    <property type="protein sequence ID" value="KAI3556240.1"/>
    <property type="molecule type" value="Genomic_DNA"/>
</dbReference>
<evidence type="ECO:0000313" key="4">
    <source>
        <dbReference type="Proteomes" id="UP001056436"/>
    </source>
</evidence>
<comment type="similarity">
    <text evidence="1">Belongs to the methyltransferase superfamily. LaeA methyltransferase family.</text>
</comment>
<dbReference type="Gene3D" id="3.40.50.150">
    <property type="entry name" value="Vaccinia Virus protein VP39"/>
    <property type="match status" value="1"/>
</dbReference>
<organism evidence="3 4">
    <name type="scientific">Colletotrichum abscissum</name>
    <dbReference type="NCBI Taxonomy" id="1671311"/>
    <lineage>
        <taxon>Eukaryota</taxon>
        <taxon>Fungi</taxon>
        <taxon>Dikarya</taxon>
        <taxon>Ascomycota</taxon>
        <taxon>Pezizomycotina</taxon>
        <taxon>Sordariomycetes</taxon>
        <taxon>Hypocreomycetidae</taxon>
        <taxon>Glomerellales</taxon>
        <taxon>Glomerellaceae</taxon>
        <taxon>Colletotrichum</taxon>
        <taxon>Colletotrichum acutatum species complex</taxon>
    </lineage>
</organism>
<evidence type="ECO:0000313" key="3">
    <source>
        <dbReference type="EMBL" id="KAI3556240.1"/>
    </source>
</evidence>
<dbReference type="Proteomes" id="UP001056436">
    <property type="component" value="Unassembled WGS sequence"/>
</dbReference>
<keyword evidence="4" id="KW-1185">Reference proteome</keyword>
<dbReference type="AlphaFoldDB" id="A0A9P9XLJ5"/>
<dbReference type="OrthoDB" id="2013972at2759"/>
<evidence type="ECO:0000256" key="1">
    <source>
        <dbReference type="ARBA" id="ARBA00038158"/>
    </source>
</evidence>
<comment type="caution">
    <text evidence="3">The sequence shown here is derived from an EMBL/GenBank/DDBJ whole genome shotgun (WGS) entry which is preliminary data.</text>
</comment>
<feature type="region of interest" description="Disordered" evidence="2">
    <location>
        <begin position="1"/>
        <end position="28"/>
    </location>
</feature>
<evidence type="ECO:0000256" key="2">
    <source>
        <dbReference type="SAM" id="MobiDB-lite"/>
    </source>
</evidence>
<gene>
    <name evidence="3" type="ORF">CABS02_03523</name>
</gene>
<accession>A0A9P9XLJ5</accession>
<dbReference type="GO" id="GO:0008168">
    <property type="term" value="F:methyltransferase activity"/>
    <property type="evidence" value="ECO:0007669"/>
    <property type="project" value="TreeGrafter"/>
</dbReference>
<name>A0A9P9XLJ5_9PEZI</name>
<proteinExistence type="inferred from homology"/>
<dbReference type="CDD" id="cd02440">
    <property type="entry name" value="AdoMet_MTases"/>
    <property type="match status" value="1"/>
</dbReference>
<protein>
    <submittedName>
        <fullName evidence="3">UMTA</fullName>
    </submittedName>
</protein>
<dbReference type="Pfam" id="PF13489">
    <property type="entry name" value="Methyltransf_23"/>
    <property type="match status" value="1"/>
</dbReference>
<sequence>MCQDTPANVDREDQLVADEPVETDSEADLESLLSETTSIKSSMLQYRQENGRTYHKYKDGHMQHEIFYLTWDGKLGVTPPCEPDAKVGRVLDLGTGSGLWAIEFGDLHPEAEVLGMDLSPTQPSDIKAFEAVTQDRSTDCIATHRVPPNVKFEIDDFDEDWLYSQPFDYIHSRIINGGVGDWKKLIKKAYDNLQPGGWFEIQESEFSPAADDGTLPPEKALSRFAVLVRDAVKAFGRPFVEVPTLKDILTEVGFEDVALTRYKWPTNPWPKDPKHKRIGEWNFHNFAGAVETMALAPLTRVHGWTKEEVLVFSAEVRKDLRDPKVHAYFPIYTVVGRKPLKAATPAAATETAPAETSA</sequence>
<reference evidence="3" key="1">
    <citation type="submission" date="2019-01" db="EMBL/GenBank/DDBJ databases">
        <title>Colletotrichum abscissum LGMF1257.</title>
        <authorList>
            <person name="Baroncelli R."/>
        </authorList>
    </citation>
    <scope>NUCLEOTIDE SEQUENCE</scope>
    <source>
        <strain evidence="3">Ca142</strain>
    </source>
</reference>
<dbReference type="PANTHER" id="PTHR43591:SF24">
    <property type="entry name" value="2-METHOXY-6-POLYPRENYL-1,4-BENZOQUINOL METHYLASE, MITOCHONDRIAL"/>
    <property type="match status" value="1"/>
</dbReference>
<dbReference type="InterPro" id="IPR029063">
    <property type="entry name" value="SAM-dependent_MTases_sf"/>
</dbReference>